<gene>
    <name evidence="3" type="ORF">ACFO0S_00895</name>
</gene>
<comment type="function">
    <text evidence="1">May bind long-chain fatty acids, such as palmitate, and may play a role in lipid transport or fatty acid metabolism.</text>
</comment>
<dbReference type="Gene3D" id="3.40.50.10440">
    <property type="entry name" value="Dihydroxyacetone kinase, domain 1"/>
    <property type="match status" value="1"/>
</dbReference>
<sequence length="285" mass="31749">MRIYADSATDLPLSYYEKTTVDLFPLRVHIDGQDYEDVVGIHAKEVYDKIRQGAQPKTSQVSPETFLNEFETLAKNGEQGIYISFSSALSGTHNTAVMMRDQILETYPDFQLVIIDSQAASMGYGLLVKRAVELREQGLPLKEIEEKIRAMVPTVEHLFTVEDLDYMARGGRVSKASAFVGGLLNIKPLLHVEEGKLIPIEKVRSRKKVLRRIVELVGERGVNLSKQTVAITHADDLETAEEMKHLLTEAYGIQNFDIQMIGSAIGAHVGPGAISVFFLNQTQDN</sequence>
<keyword evidence="2" id="KW-0446">Lipid-binding</keyword>
<dbReference type="Gene3D" id="2.20.28.50">
    <property type="entry name" value="degv family protein"/>
    <property type="match status" value="1"/>
</dbReference>
<dbReference type="PANTHER" id="PTHR33434">
    <property type="entry name" value="DEGV DOMAIN-CONTAINING PROTEIN DR_1986-RELATED"/>
    <property type="match status" value="1"/>
</dbReference>
<evidence type="ECO:0000256" key="2">
    <source>
        <dbReference type="ARBA" id="ARBA00023121"/>
    </source>
</evidence>
<comment type="caution">
    <text evidence="3">The sequence shown here is derived from an EMBL/GenBank/DDBJ whole genome shotgun (WGS) entry which is preliminary data.</text>
</comment>
<dbReference type="InterPro" id="IPR043168">
    <property type="entry name" value="DegV_C"/>
</dbReference>
<dbReference type="Pfam" id="PF02645">
    <property type="entry name" value="DegV"/>
    <property type="match status" value="1"/>
</dbReference>
<dbReference type="Gene3D" id="3.30.1180.10">
    <property type="match status" value="1"/>
</dbReference>
<keyword evidence="4" id="KW-1185">Reference proteome</keyword>
<dbReference type="PANTHER" id="PTHR33434:SF3">
    <property type="entry name" value="DEGV DOMAIN-CONTAINING PROTEIN YITS"/>
    <property type="match status" value="1"/>
</dbReference>
<protein>
    <submittedName>
        <fullName evidence="3">DegV family protein</fullName>
    </submittedName>
</protein>
<proteinExistence type="predicted"/>
<accession>A0ABV8UQQ6</accession>
<evidence type="ECO:0000313" key="4">
    <source>
        <dbReference type="Proteomes" id="UP001595733"/>
    </source>
</evidence>
<dbReference type="SUPFAM" id="SSF82549">
    <property type="entry name" value="DAK1/DegV-like"/>
    <property type="match status" value="1"/>
</dbReference>
<dbReference type="EMBL" id="JBHSEF010000008">
    <property type="protein sequence ID" value="MFC4353618.1"/>
    <property type="molecule type" value="Genomic_DNA"/>
</dbReference>
<dbReference type="InterPro" id="IPR050270">
    <property type="entry name" value="DegV_domain_contain"/>
</dbReference>
<dbReference type="PROSITE" id="PS51482">
    <property type="entry name" value="DEGV"/>
    <property type="match status" value="1"/>
</dbReference>
<reference evidence="4" key="1">
    <citation type="journal article" date="2019" name="Int. J. Syst. Evol. Microbiol.">
        <title>The Global Catalogue of Microorganisms (GCM) 10K type strain sequencing project: providing services to taxonomists for standard genome sequencing and annotation.</title>
        <authorList>
            <consortium name="The Broad Institute Genomics Platform"/>
            <consortium name="The Broad Institute Genome Sequencing Center for Infectious Disease"/>
            <person name="Wu L."/>
            <person name="Ma J."/>
        </authorList>
    </citation>
    <scope>NUCLEOTIDE SEQUENCE [LARGE SCALE GENOMIC DNA]</scope>
    <source>
        <strain evidence="4">CCUG 50353</strain>
    </source>
</reference>
<evidence type="ECO:0000313" key="3">
    <source>
        <dbReference type="EMBL" id="MFC4353618.1"/>
    </source>
</evidence>
<dbReference type="InterPro" id="IPR003797">
    <property type="entry name" value="DegV"/>
</dbReference>
<dbReference type="NCBIfam" id="TIGR00762">
    <property type="entry name" value="DegV"/>
    <property type="match status" value="1"/>
</dbReference>
<dbReference type="RefSeq" id="WP_378139185.1">
    <property type="nucleotide sequence ID" value="NZ_JBHSEF010000008.1"/>
</dbReference>
<organism evidence="3 4">
    <name type="scientific">Chryseomicrobium palamuruense</name>
    <dbReference type="NCBI Taxonomy" id="682973"/>
    <lineage>
        <taxon>Bacteria</taxon>
        <taxon>Bacillati</taxon>
        <taxon>Bacillota</taxon>
        <taxon>Bacilli</taxon>
        <taxon>Bacillales</taxon>
        <taxon>Caryophanaceae</taxon>
        <taxon>Chryseomicrobium</taxon>
    </lineage>
</organism>
<evidence type="ECO:0000256" key="1">
    <source>
        <dbReference type="ARBA" id="ARBA00003238"/>
    </source>
</evidence>
<dbReference type="Proteomes" id="UP001595733">
    <property type="component" value="Unassembled WGS sequence"/>
</dbReference>
<name>A0ABV8UQQ6_9BACL</name>